<evidence type="ECO:0000313" key="1">
    <source>
        <dbReference type="EMBL" id="TXE14902.1"/>
    </source>
</evidence>
<comment type="caution">
    <text evidence="1">The sequence shown here is derived from an EMBL/GenBank/DDBJ whole genome shotgun (WGS) entry which is preliminary data.</text>
</comment>
<gene>
    <name evidence="1" type="ORF">ES692_17670</name>
</gene>
<dbReference type="InterPro" id="IPR019504">
    <property type="entry name" value="Peptidase_U49_Lit_pept"/>
</dbReference>
<proteinExistence type="predicted"/>
<protein>
    <recommendedName>
        <fullName evidence="3">Peptidase U49</fullName>
    </recommendedName>
</protein>
<keyword evidence="2" id="KW-1185">Reference proteome</keyword>
<accession>A0A5C7BAL0</accession>
<evidence type="ECO:0000313" key="2">
    <source>
        <dbReference type="Proteomes" id="UP000321938"/>
    </source>
</evidence>
<dbReference type="RefSeq" id="WP_147232197.1">
    <property type="nucleotide sequence ID" value="NZ_VOSB01000054.1"/>
</dbReference>
<dbReference type="OrthoDB" id="1094383at2"/>
<dbReference type="Proteomes" id="UP000321938">
    <property type="component" value="Unassembled WGS sequence"/>
</dbReference>
<organism evidence="1 2">
    <name type="scientific">Psychroserpens burtonensis</name>
    <dbReference type="NCBI Taxonomy" id="49278"/>
    <lineage>
        <taxon>Bacteria</taxon>
        <taxon>Pseudomonadati</taxon>
        <taxon>Bacteroidota</taxon>
        <taxon>Flavobacteriia</taxon>
        <taxon>Flavobacteriales</taxon>
        <taxon>Flavobacteriaceae</taxon>
        <taxon>Psychroserpens</taxon>
    </lineage>
</organism>
<reference evidence="1 2" key="1">
    <citation type="submission" date="2019-08" db="EMBL/GenBank/DDBJ databases">
        <title>Genome of Psychroserpens burtonensis ACAM 167.</title>
        <authorList>
            <person name="Bowman J.P."/>
        </authorList>
    </citation>
    <scope>NUCLEOTIDE SEQUENCE [LARGE SCALE GENOMIC DNA]</scope>
    <source>
        <strain evidence="1 2">ACAM 167</strain>
    </source>
</reference>
<evidence type="ECO:0008006" key="3">
    <source>
        <dbReference type="Google" id="ProtNLM"/>
    </source>
</evidence>
<sequence length="331" mass="38687">MSWINQTTGNINHHQETDFGTQPIRVLHWMNLFMFTRTHDSFFDELKEEIKTGKLNGEIDIVYSEEPIRKANGQFNTPRANGVTRKIELHETFLSYLWCCTYSVFIRYVETIDFPNCNRLSGYEKYPISEENIAKANEVFDYARNLIVDFVEWDKTELPNPEIYEAEKRDYVEQTNCYYTEAVKFILIHEFTHLKLHVDEINKETPDSQYLKYEIEADNNAINKIKSGLPTAPSPLADAHRLASENGIILGLLSMFFFKATTEGIRHPNSEDRLTNALESLDLINNDFAWGIACIGLKMWDEQFGLTFDWIENPASYQVLYYNIIEQIKNR</sequence>
<dbReference type="AlphaFoldDB" id="A0A5C7BAL0"/>
<name>A0A5C7BAL0_9FLAO</name>
<dbReference type="Pfam" id="PF10463">
    <property type="entry name" value="Peptidase_U49"/>
    <property type="match status" value="1"/>
</dbReference>
<dbReference type="EMBL" id="VOSB01000054">
    <property type="protein sequence ID" value="TXE14902.1"/>
    <property type="molecule type" value="Genomic_DNA"/>
</dbReference>